<organism evidence="5 6">
    <name type="scientific">Actinocatenispora sera</name>
    <dbReference type="NCBI Taxonomy" id="390989"/>
    <lineage>
        <taxon>Bacteria</taxon>
        <taxon>Bacillati</taxon>
        <taxon>Actinomycetota</taxon>
        <taxon>Actinomycetes</taxon>
        <taxon>Micromonosporales</taxon>
        <taxon>Micromonosporaceae</taxon>
        <taxon>Actinocatenispora</taxon>
    </lineage>
</organism>
<evidence type="ECO:0000256" key="1">
    <source>
        <dbReference type="ARBA" id="ARBA00004613"/>
    </source>
</evidence>
<evidence type="ECO:0000313" key="6">
    <source>
        <dbReference type="Proteomes" id="UP000680750"/>
    </source>
</evidence>
<dbReference type="InterPro" id="IPR037120">
    <property type="entry name" value="Haem_peroxidase_sf_animal"/>
</dbReference>
<dbReference type="InterPro" id="IPR010255">
    <property type="entry name" value="Haem_peroxidase_sf"/>
</dbReference>
<dbReference type="PANTHER" id="PTHR11475:SF4">
    <property type="entry name" value="CHORION PEROXIDASE"/>
    <property type="match status" value="1"/>
</dbReference>
<evidence type="ECO:0000313" key="5">
    <source>
        <dbReference type="EMBL" id="BCJ30123.1"/>
    </source>
</evidence>
<comment type="subcellular location">
    <subcellularLocation>
        <location evidence="1">Secreted</location>
    </subcellularLocation>
</comment>
<feature type="region of interest" description="Disordered" evidence="4">
    <location>
        <begin position="29"/>
        <end position="55"/>
    </location>
</feature>
<feature type="compositionally biased region" description="Basic and acidic residues" evidence="4">
    <location>
        <begin position="42"/>
        <end position="52"/>
    </location>
</feature>
<protein>
    <submittedName>
        <fullName evidence="5">Ovoperoxidase</fullName>
    </submittedName>
</protein>
<evidence type="ECO:0000256" key="2">
    <source>
        <dbReference type="ARBA" id="ARBA00022525"/>
    </source>
</evidence>
<evidence type="ECO:0000256" key="4">
    <source>
        <dbReference type="SAM" id="MobiDB-lite"/>
    </source>
</evidence>
<dbReference type="EMBL" id="AP023354">
    <property type="protein sequence ID" value="BCJ30123.1"/>
    <property type="molecule type" value="Genomic_DNA"/>
</dbReference>
<evidence type="ECO:0000256" key="3">
    <source>
        <dbReference type="ARBA" id="ARBA00023180"/>
    </source>
</evidence>
<keyword evidence="6" id="KW-1185">Reference proteome</keyword>
<reference evidence="5" key="1">
    <citation type="submission" date="2020-08" db="EMBL/GenBank/DDBJ databases">
        <title>Whole genome shotgun sequence of Actinocatenispora sera NBRC 101916.</title>
        <authorList>
            <person name="Komaki H."/>
            <person name="Tamura T."/>
        </authorList>
    </citation>
    <scope>NUCLEOTIDE SEQUENCE</scope>
    <source>
        <strain evidence="5">NBRC 101916</strain>
    </source>
</reference>
<keyword evidence="2" id="KW-0964">Secreted</keyword>
<proteinExistence type="predicted"/>
<dbReference type="RefSeq" id="WP_244843975.1">
    <property type="nucleotide sequence ID" value="NZ_AP023354.1"/>
</dbReference>
<dbReference type="Pfam" id="PF03098">
    <property type="entry name" value="An_peroxidase"/>
    <property type="match status" value="1"/>
</dbReference>
<gene>
    <name evidence="5" type="ORF">Asera_42310</name>
</gene>
<feature type="region of interest" description="Disordered" evidence="4">
    <location>
        <begin position="75"/>
        <end position="118"/>
    </location>
</feature>
<dbReference type="KEGG" id="aser:Asera_42310"/>
<dbReference type="Gene3D" id="1.10.640.10">
    <property type="entry name" value="Haem peroxidase domain superfamily, animal type"/>
    <property type="match status" value="1"/>
</dbReference>
<dbReference type="Proteomes" id="UP000680750">
    <property type="component" value="Chromosome"/>
</dbReference>
<dbReference type="PANTHER" id="PTHR11475">
    <property type="entry name" value="OXIDASE/PEROXIDASE"/>
    <property type="match status" value="1"/>
</dbReference>
<accession>A0A810L420</accession>
<name>A0A810L420_9ACTN</name>
<keyword evidence="3" id="KW-0325">Glycoprotein</keyword>
<dbReference type="GO" id="GO:0020037">
    <property type="term" value="F:heme binding"/>
    <property type="evidence" value="ECO:0007669"/>
    <property type="project" value="InterPro"/>
</dbReference>
<dbReference type="SUPFAM" id="SSF48113">
    <property type="entry name" value="Heme-dependent peroxidases"/>
    <property type="match status" value="1"/>
</dbReference>
<sequence length="568" mass="61204">MSSPTGDDATRDIRRNRLPHDGFLHALEHDVEAELELAEDGPDGRPDPRPVDEWLDPDAQRYEIGLQNLLGAVESAEESVREAMPGAGHASRPAASTAGTLGPPQPTAALPHRHGSQVPARDHCLSLVRAVDRPTAATRYGRMFPQLEPLAGDPESLLRAGDPGGICDAGAALDRLAGTAGDDATQAAGWPFFGQLIAHDITADRSPIGGATGPEQLRNARAPKLNLELLYADGPIGSPFLFDVEDPAKFLLGPDGHDVPRNQQGVALIGDPRNDVHLFSLSLHVALLRAHNRIVDRLRTAGVAEADLVDAARVALTWHYQWIVVHDFLPRLVGAELVEQVLAEGGRWFAPEPGHGYIPLEFADAAYRYGHGQIRHSYRLVADGPAVPLFPDLTGFGPLRADRRLDFAQVFDLPGRPPAQRAKRLDGRLATSLIGLPEQVTGELATDDYRSLAVRDLIRGETTGLPSGEAVARLLGAAPLTADERGHDWPHDTPLWYYVLKEAQHRGDGDRLGPVGGRIVAEVLIGLLRADPASYLSLEPGWRPNLPAAGATYALTDLLTLGDDREES</sequence>
<dbReference type="AlphaFoldDB" id="A0A810L420"/>
<dbReference type="InterPro" id="IPR019791">
    <property type="entry name" value="Haem_peroxidase_animal"/>
</dbReference>
<dbReference type="GO" id="GO:0006979">
    <property type="term" value="P:response to oxidative stress"/>
    <property type="evidence" value="ECO:0007669"/>
    <property type="project" value="InterPro"/>
</dbReference>
<dbReference type="GO" id="GO:0004601">
    <property type="term" value="F:peroxidase activity"/>
    <property type="evidence" value="ECO:0007669"/>
    <property type="project" value="InterPro"/>
</dbReference>
<dbReference type="PROSITE" id="PS50292">
    <property type="entry name" value="PEROXIDASE_3"/>
    <property type="match status" value="1"/>
</dbReference>
<dbReference type="GO" id="GO:0005576">
    <property type="term" value="C:extracellular region"/>
    <property type="evidence" value="ECO:0007669"/>
    <property type="project" value="UniProtKB-SubCell"/>
</dbReference>